<accession>A0A382YU65</accession>
<dbReference type="SUPFAM" id="SSF51556">
    <property type="entry name" value="Metallo-dependent hydrolases"/>
    <property type="match status" value="1"/>
</dbReference>
<dbReference type="InterPro" id="IPR032466">
    <property type="entry name" value="Metal_Hydrolase"/>
</dbReference>
<dbReference type="InterPro" id="IPR051781">
    <property type="entry name" value="Metallo-dep_Hydrolase"/>
</dbReference>
<dbReference type="AlphaFoldDB" id="A0A382YU65"/>
<dbReference type="Gene3D" id="3.20.20.140">
    <property type="entry name" value="Metal-dependent hydrolases"/>
    <property type="match status" value="1"/>
</dbReference>
<reference evidence="2" key="1">
    <citation type="submission" date="2018-05" db="EMBL/GenBank/DDBJ databases">
        <authorList>
            <person name="Lanie J.A."/>
            <person name="Ng W.-L."/>
            <person name="Kazmierczak K.M."/>
            <person name="Andrzejewski T.M."/>
            <person name="Davidsen T.M."/>
            <person name="Wayne K.J."/>
            <person name="Tettelin H."/>
            <person name="Glass J.I."/>
            <person name="Rusch D."/>
            <person name="Podicherti R."/>
            <person name="Tsui H.-C.T."/>
            <person name="Winkler M.E."/>
        </authorList>
    </citation>
    <scope>NUCLEOTIDE SEQUENCE</scope>
</reference>
<dbReference type="InterPro" id="IPR011059">
    <property type="entry name" value="Metal-dep_hydrolase_composite"/>
</dbReference>
<dbReference type="PANTHER" id="PTHR43135:SF3">
    <property type="entry name" value="ALPHA-D-RIBOSE 1-METHYLPHOSPHONATE 5-TRIPHOSPHATE DIPHOSPHATASE"/>
    <property type="match status" value="1"/>
</dbReference>
<dbReference type="EMBL" id="UINC01178474">
    <property type="protein sequence ID" value="SVD86651.1"/>
    <property type="molecule type" value="Genomic_DNA"/>
</dbReference>
<dbReference type="Pfam" id="PF01979">
    <property type="entry name" value="Amidohydro_1"/>
    <property type="match status" value="1"/>
</dbReference>
<feature type="domain" description="Amidohydrolase-related" evidence="1">
    <location>
        <begin position="107"/>
        <end position="205"/>
    </location>
</feature>
<sequence length="227" mass="25286">MEDAFNKALRFNDSREQYRLLADFDYDDHTIRDLEAILRVINKEIPLIVRSNRAKDLLRMISISKQYGVSIIFHGAKEAWRIADILAEEDIPVILDPMGNIPGSFDSIAARMDNAYLLNKAGVKILITSQNTHNSYLSRQGAGNAVAHGLPENEAIKALTANIAEVFGLSDLGSIEVGKTADLVIWDGNPLEVSSFATKVFIDGKEISLVSRSTRLRDRYLRKLGLQ</sequence>
<name>A0A382YU65_9ZZZZ</name>
<dbReference type="SUPFAM" id="SSF51338">
    <property type="entry name" value="Composite domain of metallo-dependent hydrolases"/>
    <property type="match status" value="1"/>
</dbReference>
<dbReference type="PANTHER" id="PTHR43135">
    <property type="entry name" value="ALPHA-D-RIBOSE 1-METHYLPHOSPHONATE 5-TRIPHOSPHATE DIPHOSPHATASE"/>
    <property type="match status" value="1"/>
</dbReference>
<organism evidence="2">
    <name type="scientific">marine metagenome</name>
    <dbReference type="NCBI Taxonomy" id="408172"/>
    <lineage>
        <taxon>unclassified sequences</taxon>
        <taxon>metagenomes</taxon>
        <taxon>ecological metagenomes</taxon>
    </lineage>
</organism>
<protein>
    <recommendedName>
        <fullName evidence="1">Amidohydrolase-related domain-containing protein</fullName>
    </recommendedName>
</protein>
<evidence type="ECO:0000313" key="2">
    <source>
        <dbReference type="EMBL" id="SVD86651.1"/>
    </source>
</evidence>
<proteinExistence type="predicted"/>
<dbReference type="InterPro" id="IPR006680">
    <property type="entry name" value="Amidohydro-rel"/>
</dbReference>
<evidence type="ECO:0000259" key="1">
    <source>
        <dbReference type="Pfam" id="PF01979"/>
    </source>
</evidence>
<dbReference type="GO" id="GO:0016810">
    <property type="term" value="F:hydrolase activity, acting on carbon-nitrogen (but not peptide) bonds"/>
    <property type="evidence" value="ECO:0007669"/>
    <property type="project" value="InterPro"/>
</dbReference>
<gene>
    <name evidence="2" type="ORF">METZ01_LOCUS439505</name>
</gene>